<comment type="caution">
    <text evidence="1">The sequence shown here is derived from an EMBL/GenBank/DDBJ whole genome shotgun (WGS) entry which is preliminary data.</text>
</comment>
<name>A0A2R6RZE9_9APHY</name>
<evidence type="ECO:0000313" key="2">
    <source>
        <dbReference type="Proteomes" id="UP000186601"/>
    </source>
</evidence>
<organism evidence="1 2">
    <name type="scientific">Hermanssonia centrifuga</name>
    <dbReference type="NCBI Taxonomy" id="98765"/>
    <lineage>
        <taxon>Eukaryota</taxon>
        <taxon>Fungi</taxon>
        <taxon>Dikarya</taxon>
        <taxon>Basidiomycota</taxon>
        <taxon>Agaricomycotina</taxon>
        <taxon>Agaricomycetes</taxon>
        <taxon>Polyporales</taxon>
        <taxon>Meruliaceae</taxon>
        <taxon>Hermanssonia</taxon>
    </lineage>
</organism>
<gene>
    <name evidence="1" type="ORF">PHLCEN_2v1559</name>
</gene>
<accession>A0A2R6RZE9</accession>
<reference evidence="1 2" key="1">
    <citation type="submission" date="2018-02" db="EMBL/GenBank/DDBJ databases">
        <title>Genome sequence of the basidiomycete white-rot fungus Phlebia centrifuga.</title>
        <authorList>
            <person name="Granchi Z."/>
            <person name="Peng M."/>
            <person name="de Vries R.P."/>
            <person name="Hilden K."/>
            <person name="Makela M.R."/>
            <person name="Grigoriev I."/>
            <person name="Riley R."/>
        </authorList>
    </citation>
    <scope>NUCLEOTIDE SEQUENCE [LARGE SCALE GENOMIC DNA]</scope>
    <source>
        <strain evidence="1 2">FBCC195</strain>
    </source>
</reference>
<proteinExistence type="predicted"/>
<evidence type="ECO:0000313" key="1">
    <source>
        <dbReference type="EMBL" id="PSS35404.1"/>
    </source>
</evidence>
<dbReference type="EMBL" id="MLYV02000126">
    <property type="protein sequence ID" value="PSS35404.1"/>
    <property type="molecule type" value="Genomic_DNA"/>
</dbReference>
<keyword evidence="2" id="KW-1185">Reference proteome</keyword>
<dbReference type="AlphaFoldDB" id="A0A2R6RZE9"/>
<protein>
    <submittedName>
        <fullName evidence="1">Uncharacterized protein</fullName>
    </submittedName>
</protein>
<sequence length="72" mass="8040">MPQRCIASQNKCHYFSILRDGKEERPKRGSVKSIGTPLVTGSSASRVLALPDTTEPISRYPSDSVFLQFMPR</sequence>
<dbReference type="Proteomes" id="UP000186601">
    <property type="component" value="Unassembled WGS sequence"/>
</dbReference>